<dbReference type="InterPro" id="IPR057050">
    <property type="entry name" value="RRM_PARP14_2"/>
</dbReference>
<dbReference type="PANTHER" id="PTHR14453:SF89">
    <property type="entry name" value="PROTEIN MONO-ADP-RIBOSYLTRANSFERASE PARP14"/>
    <property type="match status" value="1"/>
</dbReference>
<keyword evidence="5 17" id="KW-0328">Glycosyltransferase</keyword>
<dbReference type="FunFam" id="3.40.220.10:FF:000010">
    <property type="entry name" value="Poly [ADP-ribose] polymerase"/>
    <property type="match status" value="1"/>
</dbReference>
<evidence type="ECO:0000259" key="21">
    <source>
        <dbReference type="PROSITE" id="PS51154"/>
    </source>
</evidence>
<reference evidence="22" key="3">
    <citation type="submission" date="2025-09" db="UniProtKB">
        <authorList>
            <consortium name="Ensembl"/>
        </authorList>
    </citation>
    <scope>IDENTIFICATION</scope>
    <source>
        <strain evidence="22">Thorbecke</strain>
    </source>
</reference>
<dbReference type="InterPro" id="IPR057046">
    <property type="entry name" value="PARP14_KH_4"/>
</dbReference>
<dbReference type="KEGG" id="ocu:100340255"/>
<dbReference type="CDD" id="cd02903">
    <property type="entry name" value="Macro_BAL-like"/>
    <property type="match status" value="2"/>
</dbReference>
<feature type="compositionally biased region" description="Basic and acidic residues" evidence="18">
    <location>
        <begin position="113"/>
        <end position="138"/>
    </location>
</feature>
<dbReference type="GO" id="GO:0003950">
    <property type="term" value="F:NAD+ poly-ADP-ribosyltransferase activity"/>
    <property type="evidence" value="ECO:0007669"/>
    <property type="project" value="UniProtKB-UniRule"/>
</dbReference>
<evidence type="ECO:0000256" key="5">
    <source>
        <dbReference type="ARBA" id="ARBA00022676"/>
    </source>
</evidence>
<dbReference type="Gene3D" id="3.90.228.10">
    <property type="match status" value="1"/>
</dbReference>
<dbReference type="InterPro" id="IPR052056">
    <property type="entry name" value="Mono-ARTD/PARP"/>
</dbReference>
<evidence type="ECO:0000256" key="11">
    <source>
        <dbReference type="ARBA" id="ARBA00023015"/>
    </source>
</evidence>
<feature type="region of interest" description="Disordered" evidence="18">
    <location>
        <begin position="99"/>
        <end position="138"/>
    </location>
</feature>
<dbReference type="Pfam" id="PF23222">
    <property type="entry name" value="RRM_PARP14_1"/>
    <property type="match status" value="1"/>
</dbReference>
<evidence type="ECO:0000256" key="3">
    <source>
        <dbReference type="ARBA" id="ARBA00022490"/>
    </source>
</evidence>
<feature type="domain" description="PARP catalytic" evidence="20">
    <location>
        <begin position="1596"/>
        <end position="1790"/>
    </location>
</feature>
<evidence type="ECO:0000313" key="22">
    <source>
        <dbReference type="Ensembl" id="ENSOCUP00000002968.3"/>
    </source>
</evidence>
<dbReference type="EC" id="2.4.2.-" evidence="17"/>
<dbReference type="PROSITE" id="PS50918">
    <property type="entry name" value="WWE"/>
    <property type="match status" value="1"/>
</dbReference>
<dbReference type="InterPro" id="IPR057048">
    <property type="entry name" value="PARP14_KH_6"/>
</dbReference>
<dbReference type="InterPro" id="IPR002589">
    <property type="entry name" value="Macro_dom"/>
</dbReference>
<reference evidence="22 23" key="1">
    <citation type="journal article" date="2011" name="Nature">
        <title>A high-resolution map of human evolutionary constraint using 29 mammals.</title>
        <authorList>
            <person name="Lindblad-Toh K."/>
            <person name="Garber M."/>
            <person name="Zuk O."/>
            <person name="Lin M.F."/>
            <person name="Parker B.J."/>
            <person name="Washietl S."/>
            <person name="Kheradpour P."/>
            <person name="Ernst J."/>
            <person name="Jordan G."/>
            <person name="Mauceli E."/>
            <person name="Ward L.D."/>
            <person name="Lowe C.B."/>
            <person name="Holloway A.K."/>
            <person name="Clamp M."/>
            <person name="Gnerre S."/>
            <person name="Alfoldi J."/>
            <person name="Beal K."/>
            <person name="Chang J."/>
            <person name="Clawson H."/>
            <person name="Cuff J."/>
            <person name="Di Palma F."/>
            <person name="Fitzgerald S."/>
            <person name="Flicek P."/>
            <person name="Guttman M."/>
            <person name="Hubisz M.J."/>
            <person name="Jaffe D.B."/>
            <person name="Jungreis I."/>
            <person name="Kent W.J."/>
            <person name="Kostka D."/>
            <person name="Lara M."/>
            <person name="Martins A.L."/>
            <person name="Massingham T."/>
            <person name="Moltke I."/>
            <person name="Raney B.J."/>
            <person name="Rasmussen M.D."/>
            <person name="Robinson J."/>
            <person name="Stark A."/>
            <person name="Vilella A.J."/>
            <person name="Wen J."/>
            <person name="Xie X."/>
            <person name="Zody M.C."/>
            <person name="Baldwin J."/>
            <person name="Bloom T."/>
            <person name="Chin C.W."/>
            <person name="Heiman D."/>
            <person name="Nicol R."/>
            <person name="Nusbaum C."/>
            <person name="Young S."/>
            <person name="Wilkinson J."/>
            <person name="Worley K.C."/>
            <person name="Kovar C.L."/>
            <person name="Muzny D.M."/>
            <person name="Gibbs R.A."/>
            <person name="Cree A."/>
            <person name="Dihn H.H."/>
            <person name="Fowler G."/>
            <person name="Jhangiani S."/>
            <person name="Joshi V."/>
            <person name="Lee S."/>
            <person name="Lewis L.R."/>
            <person name="Nazareth L.V."/>
            <person name="Okwuonu G."/>
            <person name="Santibanez J."/>
            <person name="Warren W.C."/>
            <person name="Mardis E.R."/>
            <person name="Weinstock G.M."/>
            <person name="Wilson R.K."/>
            <person name="Delehaunty K."/>
            <person name="Dooling D."/>
            <person name="Fronik C."/>
            <person name="Fulton L."/>
            <person name="Fulton B."/>
            <person name="Graves T."/>
            <person name="Minx P."/>
            <person name="Sodergren E."/>
            <person name="Birney E."/>
            <person name="Margulies E.H."/>
            <person name="Herrero J."/>
            <person name="Green E.D."/>
            <person name="Haussler D."/>
            <person name="Siepel A."/>
            <person name="Goldman N."/>
            <person name="Pollard K.S."/>
            <person name="Pedersen J.S."/>
            <person name="Lander E.S."/>
            <person name="Kellis M."/>
        </authorList>
    </citation>
    <scope>NUCLEOTIDE SEQUENCE [LARGE SCALE GENOMIC DNA]</scope>
    <source>
        <strain evidence="22 23">Thorbecke inbred</strain>
    </source>
</reference>
<sequence length="1790" mass="200492">MAAPRGFPLLVQGSWGPDPPKNLSTKLQMYFQSPKRSGGGECEVYQEPGSPLRFRVLFFPFDVRQRVLERENHELGWAGQQPFKLTVCLPEASGKAHGVFKQNSPTKVSNAKDATKEPGVSKELDAKLSPDERSEKVPKECENISSSVAFENLQANVSEVMLTLLVENVSGLSSNDFQLEIIRDFDVAVVTFLKRIDTREFVDNCCRYLSVKQLQLSPRLLEVTTTIRVENLPPGADEHNLGLFFESPSNGGGRVASVECFPEESSALIKFFDRKVLDTIMTKQLAFNKMPLSVFPYYPSLGTALYGKEKPLIKLPASFREALDLPLWKFFQKNRHLMEEINDKMRHCHCELTWSQLDGKVVIRPAATLVQQGRWRIKNWQRDASIELSAIRMKYKVTAFNVEPRVWDAISNDLEEGKILIEFDPVTQTVTLAGKSEDVQNIEPQIKGLIETTIQKIKREEQSVEETLAVSPGDYLLLCHSGELERVHSGCSELSMHYSLVNQHLSFTGLREDVYKAKCEIQEKVHSMVHRNIQVPSEILWFLQQVDYKEFSESLFVAHNILTIYKLEGTTVLLTSYSSEVQSEAEKRMLSALTYKCLDVENQEVLKDKQWQGLTTKLHKKHNSSSKTVIIKEFMMETPARVIITGCVKEVNDVYSLLLGFLEKHMKIERLVEIKHSLVIDYMKAEKKQFWSKFKKANTQVIFKPQDKKNGILLVGPKAEVLEGVTACQQFRDAICVESIRIDKPGARQFFQDKSRYYKSEIRRLFSCFIELQKDEAKDGGSKCYSRTDLASGITLIVQQGDLSHFPVDVVVNATNEDLQHFGGLAAALSKAAGPELQADCDQIVKKLGKLSPGNATISKAGKLPYHHVIHAVGPRWEAGEDSWCVHLLKRAVKASLLLAERHKYQSIALPAISSGVFGFPIKQCTETIVSAIKEDFQSKRAGGTLKEIYLVDVSEKTVEAFAAAVRALLTDPHPGPASLPSLPPVVQPEKTSQKQPSLVGPGGLKLLMVRGDAQSAMTDVVVNSIPSDLSLDKGPLSRALLEKAGPQLQQELDTTGQGLAVSVGTVVQTKGYNLHCSHVLHVVAPNWSNGDTSSCQVMEDIIRNCLTITEGLSLKTIAFPAIGTGTLGFPKTVFAELIISEVLKFSANNQLKTLQEVHFLLHPKDHENIQAFSDEFSRRANGNPISDSFPKSEDKQGVYGTVSSPDLGVYEMKIGPIIFQVASGDITKEAADVIVNSTSNTFNLKAGVSKAILNCAGKNVEMECSLQAQQTQSNYIVTQGGLLRCKNIIHVIGGKNVKKSVFCVLQECEKRNYSSICLPAIGTGNAQKDPNKVAEDIISAVEDFVQKGLVQSVQKVKVVILLPQILDVFYDNMRKREGSQASAQPTMMSKLAELFGFSKQPSKPKKPLVLERKIDSANFQVCGENLQNVKSAISWIQDLIEKEQCPYTSEDECIRDFDEKEYEELNELQKKLNITISLDRKKPVIKVLGISRDVMQARDEIEEMFKRVRAIKEQSDRADYLSGFIEWQYSHRNTFCCFDKITNLQLEDAKKEQKRQVVVKINNRDYTVDLETLTAVSANGHAVTIQRLRKAEVELPANWSPMNSQSLLVVELRRDQPEYSSVASSFHQTCPNFTIEKIERIQNPYLWNSYQVKKKAMDSKNGQTNNEKLLFHGTDADSLPHVNGNGFNRSYAGKNAVAYGKGTYFAVDASYSANNTYSKPDRNGRKHMYYVRVLTGIYTCGQSLLHCASSEEPSKCDRSVRFGHRQCEQPKSCLCLSYDYQAYQSTSLR</sequence>
<dbReference type="Pfam" id="PF23085">
    <property type="entry name" value="RRM_PARP14_3"/>
    <property type="match status" value="1"/>
</dbReference>
<keyword evidence="6 17" id="KW-0808">Transferase</keyword>
<dbReference type="EMBL" id="AAGW02015462">
    <property type="status" value="NOT_ANNOTATED_CDS"/>
    <property type="molecule type" value="Genomic_DNA"/>
</dbReference>
<keyword evidence="12 17" id="KW-0520">NAD</keyword>
<dbReference type="GO" id="GO:0003714">
    <property type="term" value="F:transcription corepressor activity"/>
    <property type="evidence" value="ECO:0007669"/>
    <property type="project" value="TreeGrafter"/>
</dbReference>
<dbReference type="Gene3D" id="3.30.720.50">
    <property type="match status" value="1"/>
</dbReference>
<name>G1SJP3_RABIT</name>
<keyword evidence="10" id="KW-0391">Immunity</keyword>
<feature type="domain" description="WWE" evidence="19">
    <location>
        <begin position="1514"/>
        <end position="1591"/>
    </location>
</feature>
<dbReference type="GO" id="GO:0070212">
    <property type="term" value="P:protein poly-ADP-ribosylation"/>
    <property type="evidence" value="ECO:0007669"/>
    <property type="project" value="TreeGrafter"/>
</dbReference>
<keyword evidence="13" id="KW-0804">Transcription</keyword>
<dbReference type="Gene3D" id="3.30.70.330">
    <property type="match status" value="2"/>
</dbReference>
<dbReference type="InterPro" id="IPR057047">
    <property type="entry name" value="PARP14_KH_5"/>
</dbReference>
<dbReference type="GO" id="GO:0019899">
    <property type="term" value="F:enzyme binding"/>
    <property type="evidence" value="ECO:0007669"/>
    <property type="project" value="Ensembl"/>
</dbReference>
<dbReference type="SUPFAM" id="SSF117839">
    <property type="entry name" value="WWE domain"/>
    <property type="match status" value="1"/>
</dbReference>
<dbReference type="Pfam" id="PF22005">
    <property type="entry name" value="WWE_1"/>
    <property type="match status" value="1"/>
</dbReference>
<dbReference type="Gene3D" id="3.40.220.10">
    <property type="entry name" value="Leucine Aminopeptidase, subunit E, domain 1"/>
    <property type="match status" value="3"/>
</dbReference>
<evidence type="ECO:0000256" key="7">
    <source>
        <dbReference type="ARBA" id="ARBA00022695"/>
    </source>
</evidence>
<dbReference type="SUPFAM" id="SSF56399">
    <property type="entry name" value="ADP-ribosylation"/>
    <property type="match status" value="1"/>
</dbReference>
<dbReference type="InterPro" id="IPR057044">
    <property type="entry name" value="PARP14_KH_1"/>
</dbReference>
<evidence type="ECO:0000256" key="18">
    <source>
        <dbReference type="SAM" id="MobiDB-lite"/>
    </source>
</evidence>
<keyword evidence="9" id="KW-0013">ADP-ribosylation</keyword>
<evidence type="ECO:0000256" key="14">
    <source>
        <dbReference type="ARBA" id="ARBA00023242"/>
    </source>
</evidence>
<dbReference type="Pfam" id="PF00644">
    <property type="entry name" value="PARP"/>
    <property type="match status" value="1"/>
</dbReference>
<evidence type="ECO:0000256" key="4">
    <source>
        <dbReference type="ARBA" id="ARBA00022588"/>
    </source>
</evidence>
<dbReference type="Pfam" id="PF23084">
    <property type="entry name" value="KH_PARP14_1"/>
    <property type="match status" value="1"/>
</dbReference>
<dbReference type="OrthoDB" id="6133115at2759"/>
<dbReference type="Pfam" id="PF23253">
    <property type="entry name" value="KH_PARP14_6"/>
    <property type="match status" value="1"/>
</dbReference>
<dbReference type="FunCoup" id="G1SJP3">
    <property type="interactions" value="1206"/>
</dbReference>
<dbReference type="InterPro" id="IPR012677">
    <property type="entry name" value="Nucleotide-bd_a/b_plait_sf"/>
</dbReference>
<dbReference type="Pfam" id="PF23252">
    <property type="entry name" value="KH_PARP14_5"/>
    <property type="match status" value="1"/>
</dbReference>
<keyword evidence="4" id="KW-0399">Innate immunity</keyword>
<protein>
    <recommendedName>
        <fullName evidence="17">Poly [ADP-ribose] polymerase</fullName>
        <shortName evidence="17">PARP</shortName>
        <ecNumber evidence="17">2.4.2.-</ecNumber>
    </recommendedName>
</protein>
<dbReference type="InterPro" id="IPR004170">
    <property type="entry name" value="WWE_dom"/>
</dbReference>
<evidence type="ECO:0000256" key="17">
    <source>
        <dbReference type="RuleBase" id="RU362114"/>
    </source>
</evidence>
<dbReference type="GO" id="GO:0005886">
    <property type="term" value="C:plasma membrane"/>
    <property type="evidence" value="ECO:0007669"/>
    <property type="project" value="Ensembl"/>
</dbReference>
<evidence type="ECO:0000256" key="15">
    <source>
        <dbReference type="ARBA" id="ARBA00024159"/>
    </source>
</evidence>
<dbReference type="GeneID" id="100340255"/>
<dbReference type="HOGENOM" id="CLU_003288_1_0_1"/>
<accession>G1SJP3</accession>
<dbReference type="InterPro" id="IPR057049">
    <property type="entry name" value="PARP14_KH_8"/>
</dbReference>
<evidence type="ECO:0000256" key="1">
    <source>
        <dbReference type="ARBA" id="ARBA00004123"/>
    </source>
</evidence>
<dbReference type="GO" id="GO:0060336">
    <property type="term" value="P:negative regulation of type II interferon-mediated signaling pathway"/>
    <property type="evidence" value="ECO:0007669"/>
    <property type="project" value="Ensembl"/>
</dbReference>
<proteinExistence type="inferred from homology"/>
<dbReference type="EMBL" id="AAGW02015461">
    <property type="status" value="NOT_ANNOTATED_CDS"/>
    <property type="molecule type" value="Genomic_DNA"/>
</dbReference>
<feature type="domain" description="Macro" evidence="21">
    <location>
        <begin position="1207"/>
        <end position="1378"/>
    </location>
</feature>
<evidence type="ECO:0000259" key="19">
    <source>
        <dbReference type="PROSITE" id="PS50918"/>
    </source>
</evidence>
<dbReference type="CDD" id="cd12300">
    <property type="entry name" value="RRM1_PAR14"/>
    <property type="match status" value="1"/>
</dbReference>
<dbReference type="SMART" id="SM00506">
    <property type="entry name" value="A1pp"/>
    <property type="match status" value="3"/>
</dbReference>
<dbReference type="Pfam" id="PF23254">
    <property type="entry name" value="KH_PARP14_8"/>
    <property type="match status" value="1"/>
</dbReference>
<dbReference type="OMA" id="KCFSRTA"/>
<dbReference type="CDD" id="cd02907">
    <property type="entry name" value="Macro_Af1521_BAL-like"/>
    <property type="match status" value="1"/>
</dbReference>
<comment type="similarity">
    <text evidence="16">Belongs to the ARTD/PARP family.</text>
</comment>
<dbReference type="CTD" id="54625"/>
<evidence type="ECO:0000256" key="13">
    <source>
        <dbReference type="ARBA" id="ARBA00023163"/>
    </source>
</evidence>
<dbReference type="PROSITE" id="PS51059">
    <property type="entry name" value="PARP_CATALYTIC"/>
    <property type="match status" value="1"/>
</dbReference>
<evidence type="ECO:0000259" key="20">
    <source>
        <dbReference type="PROSITE" id="PS51059"/>
    </source>
</evidence>
<keyword evidence="11" id="KW-0805">Transcription regulation</keyword>
<dbReference type="InterPro" id="IPR054596">
    <property type="entry name" value="PARP14_WWE"/>
</dbReference>
<dbReference type="GO" id="GO:0010629">
    <property type="term" value="P:negative regulation of gene expression"/>
    <property type="evidence" value="ECO:0007669"/>
    <property type="project" value="Ensembl"/>
</dbReference>
<dbReference type="Pfam" id="PF23249">
    <property type="entry name" value="KH_PARP14_3"/>
    <property type="match status" value="1"/>
</dbReference>
<dbReference type="Pfam" id="PF23245">
    <property type="entry name" value="RRM_PARP14_2"/>
    <property type="match status" value="1"/>
</dbReference>
<feature type="region of interest" description="Disordered" evidence="18">
    <location>
        <begin position="977"/>
        <end position="998"/>
    </location>
</feature>
<dbReference type="Pfam" id="PF23248">
    <property type="entry name" value="KH_PARP14_2"/>
    <property type="match status" value="1"/>
</dbReference>
<dbReference type="SMR" id="G1SJP3"/>
<dbReference type="SUPFAM" id="SSF52949">
    <property type="entry name" value="Macro domain-like"/>
    <property type="match status" value="3"/>
</dbReference>
<evidence type="ECO:0000256" key="12">
    <source>
        <dbReference type="ARBA" id="ARBA00023027"/>
    </source>
</evidence>
<dbReference type="PROSITE" id="PS51154">
    <property type="entry name" value="MACRO"/>
    <property type="match status" value="3"/>
</dbReference>
<dbReference type="GO" id="GO:0005634">
    <property type="term" value="C:nucleus"/>
    <property type="evidence" value="ECO:0007669"/>
    <property type="project" value="UniProtKB-SubCell"/>
</dbReference>
<dbReference type="FunFam" id="3.40.220.10:FF:000009">
    <property type="entry name" value="Poly [ADP-ribose] polymerase"/>
    <property type="match status" value="1"/>
</dbReference>
<dbReference type="PANTHER" id="PTHR14453">
    <property type="entry name" value="PARP/ZINC FINGER CCCH TYPE DOMAIN CONTAINING PROTEIN"/>
    <property type="match status" value="1"/>
</dbReference>
<organism evidence="22 23">
    <name type="scientific">Oryctolagus cuniculus</name>
    <name type="common">Rabbit</name>
    <dbReference type="NCBI Taxonomy" id="9986"/>
    <lineage>
        <taxon>Eukaryota</taxon>
        <taxon>Metazoa</taxon>
        <taxon>Chordata</taxon>
        <taxon>Craniata</taxon>
        <taxon>Vertebrata</taxon>
        <taxon>Euteleostomi</taxon>
        <taxon>Mammalia</taxon>
        <taxon>Eutheria</taxon>
        <taxon>Euarchontoglires</taxon>
        <taxon>Glires</taxon>
        <taxon>Lagomorpha</taxon>
        <taxon>Leporidae</taxon>
        <taxon>Oryctolagus</taxon>
    </lineage>
</organism>
<feature type="domain" description="Macro" evidence="21">
    <location>
        <begin position="994"/>
        <end position="1181"/>
    </location>
</feature>
<gene>
    <name evidence="22" type="primary">PARP14</name>
</gene>
<dbReference type="eggNOG" id="KOG2633">
    <property type="taxonomic scope" value="Eukaryota"/>
</dbReference>
<dbReference type="InterPro" id="IPR057043">
    <property type="entry name" value="PARP14_KH_2"/>
</dbReference>
<dbReference type="InterPro" id="IPR057051">
    <property type="entry name" value="PARP14_RPM_1"/>
</dbReference>
<evidence type="ECO:0000256" key="16">
    <source>
        <dbReference type="ARBA" id="ARBA00024347"/>
    </source>
</evidence>
<evidence type="ECO:0000256" key="2">
    <source>
        <dbReference type="ARBA" id="ARBA00004496"/>
    </source>
</evidence>
<keyword evidence="7" id="KW-0548">Nucleotidyltransferase</keyword>
<dbReference type="PaxDb" id="9986-ENSOCUP00000002968"/>
<dbReference type="GO" id="GO:0140807">
    <property type="term" value="F:NAD+-protein-glutamate ADP-ribosyltransferase activity"/>
    <property type="evidence" value="ECO:0007669"/>
    <property type="project" value="RHEA"/>
</dbReference>
<dbReference type="InterPro" id="IPR037197">
    <property type="entry name" value="WWE_dom_sf"/>
</dbReference>
<dbReference type="GO" id="GO:0005829">
    <property type="term" value="C:cytosol"/>
    <property type="evidence" value="ECO:0007669"/>
    <property type="project" value="Ensembl"/>
</dbReference>
<comment type="catalytic activity">
    <reaction evidence="15">
        <text>L-glutamyl-[protein] + NAD(+) = 5-O-(ADP-D-ribosyl)-L-glutamyl-[protein] + nicotinamide</text>
        <dbReference type="Rhea" id="RHEA:58224"/>
        <dbReference type="Rhea" id="RHEA-COMP:10208"/>
        <dbReference type="Rhea" id="RHEA-COMP:15089"/>
        <dbReference type="ChEBI" id="CHEBI:17154"/>
        <dbReference type="ChEBI" id="CHEBI:29973"/>
        <dbReference type="ChEBI" id="CHEBI:57540"/>
        <dbReference type="ChEBI" id="CHEBI:142540"/>
    </reaction>
    <physiologicalReaction direction="left-to-right" evidence="15">
        <dbReference type="Rhea" id="RHEA:58225"/>
    </physiologicalReaction>
</comment>
<dbReference type="GO" id="GO:1902216">
    <property type="term" value="P:positive regulation of interleukin-4-mediated signaling pathway"/>
    <property type="evidence" value="ECO:0007669"/>
    <property type="project" value="Ensembl"/>
</dbReference>
<evidence type="ECO:0000256" key="8">
    <source>
        <dbReference type="ARBA" id="ARBA00022737"/>
    </source>
</evidence>
<feature type="domain" description="Macro" evidence="21">
    <location>
        <begin position="783"/>
        <end position="970"/>
    </location>
</feature>
<dbReference type="Pfam" id="PF01661">
    <property type="entry name" value="Macro"/>
    <property type="match status" value="3"/>
</dbReference>
<dbReference type="InParanoid" id="G1SJP3"/>
<dbReference type="InterPro" id="IPR043472">
    <property type="entry name" value="Macro_dom-like"/>
</dbReference>
<dbReference type="Ensembl" id="ENSOCUT00000003423.4">
    <property type="protein sequence ID" value="ENSOCUP00000002968.3"/>
    <property type="gene ID" value="ENSOCUG00000003418.4"/>
</dbReference>
<feature type="compositionally biased region" description="Pro residues" evidence="18">
    <location>
        <begin position="977"/>
        <end position="987"/>
    </location>
</feature>
<dbReference type="Pfam" id="PF23251">
    <property type="entry name" value="KH_PARP14_4"/>
    <property type="match status" value="1"/>
</dbReference>
<keyword evidence="8" id="KW-0677">Repeat</keyword>
<dbReference type="GO" id="GO:0016779">
    <property type="term" value="F:nucleotidyltransferase activity"/>
    <property type="evidence" value="ECO:0007669"/>
    <property type="project" value="UniProtKB-KW"/>
</dbReference>
<dbReference type="InterPro" id="IPR012317">
    <property type="entry name" value="Poly(ADP-ribose)pol_cat_dom"/>
</dbReference>
<dbReference type="GO" id="GO:0045087">
    <property type="term" value="P:innate immune response"/>
    <property type="evidence" value="ECO:0007669"/>
    <property type="project" value="UniProtKB-KW"/>
</dbReference>
<keyword evidence="23" id="KW-1185">Reference proteome</keyword>
<reference evidence="22" key="2">
    <citation type="submission" date="2025-08" db="UniProtKB">
        <authorList>
            <consortium name="Ensembl"/>
        </authorList>
    </citation>
    <scope>IDENTIFICATION</scope>
    <source>
        <strain evidence="22">Thorbecke</strain>
    </source>
</reference>
<dbReference type="Bgee" id="ENSOCUG00000003418">
    <property type="expression patterns" value="Expressed in blood and 19 other cell types or tissues"/>
</dbReference>
<dbReference type="FunFam" id="3.90.228.10:FF:000008">
    <property type="entry name" value="Poly [ADP-ribose] polymerase"/>
    <property type="match status" value="1"/>
</dbReference>
<keyword evidence="14" id="KW-0539">Nucleus</keyword>
<dbReference type="STRING" id="9986.ENSOCUP00000002968"/>
<evidence type="ECO:0000313" key="23">
    <source>
        <dbReference type="Proteomes" id="UP000001811"/>
    </source>
</evidence>
<dbReference type="GeneTree" id="ENSGT00940000154311"/>
<dbReference type="InterPro" id="IPR057045">
    <property type="entry name" value="PARP14_KH_3"/>
</dbReference>
<dbReference type="GO" id="GO:0019677">
    <property type="term" value="P:NAD+ catabolic process"/>
    <property type="evidence" value="ECO:0007669"/>
    <property type="project" value="Ensembl"/>
</dbReference>
<keyword evidence="3" id="KW-0963">Cytoplasm</keyword>
<evidence type="ECO:0000256" key="10">
    <source>
        <dbReference type="ARBA" id="ARBA00022859"/>
    </source>
</evidence>
<comment type="subcellular location">
    <subcellularLocation>
        <location evidence="2">Cytoplasm</location>
    </subcellularLocation>
    <subcellularLocation>
        <location evidence="1">Nucleus</location>
    </subcellularLocation>
</comment>
<dbReference type="Proteomes" id="UP000001811">
    <property type="component" value="Chromosome 14"/>
</dbReference>
<evidence type="ECO:0000256" key="6">
    <source>
        <dbReference type="ARBA" id="ARBA00022679"/>
    </source>
</evidence>
<evidence type="ECO:0000256" key="9">
    <source>
        <dbReference type="ARBA" id="ARBA00022765"/>
    </source>
</evidence>